<dbReference type="SUPFAM" id="SSF53335">
    <property type="entry name" value="S-adenosyl-L-methionine-dependent methyltransferases"/>
    <property type="match status" value="1"/>
</dbReference>
<proteinExistence type="predicted"/>
<evidence type="ECO:0000259" key="1">
    <source>
        <dbReference type="Pfam" id="PF08241"/>
    </source>
</evidence>
<evidence type="ECO:0000313" key="2">
    <source>
        <dbReference type="EMBL" id="SVD69731.1"/>
    </source>
</evidence>
<dbReference type="EMBL" id="UINC01167296">
    <property type="protein sequence ID" value="SVD69731.1"/>
    <property type="molecule type" value="Genomic_DNA"/>
</dbReference>
<dbReference type="GO" id="GO:0008757">
    <property type="term" value="F:S-adenosylmethionine-dependent methyltransferase activity"/>
    <property type="evidence" value="ECO:0007669"/>
    <property type="project" value="InterPro"/>
</dbReference>
<feature type="domain" description="Methyltransferase type 11" evidence="1">
    <location>
        <begin position="63"/>
        <end position="144"/>
    </location>
</feature>
<accession>A0A382XH24</accession>
<dbReference type="InterPro" id="IPR013216">
    <property type="entry name" value="Methyltransf_11"/>
</dbReference>
<dbReference type="Pfam" id="PF08241">
    <property type="entry name" value="Methyltransf_11"/>
    <property type="match status" value="1"/>
</dbReference>
<dbReference type="Gene3D" id="3.40.50.150">
    <property type="entry name" value="Vaccinia Virus protein VP39"/>
    <property type="match status" value="1"/>
</dbReference>
<dbReference type="InterPro" id="IPR029063">
    <property type="entry name" value="SAM-dependent_MTases_sf"/>
</dbReference>
<gene>
    <name evidence="2" type="ORF">METZ01_LOCUS422585</name>
</gene>
<dbReference type="AlphaFoldDB" id="A0A382XH24"/>
<name>A0A382XH24_9ZZZZ</name>
<organism evidence="2">
    <name type="scientific">marine metagenome</name>
    <dbReference type="NCBI Taxonomy" id="408172"/>
    <lineage>
        <taxon>unclassified sequences</taxon>
        <taxon>metagenomes</taxon>
        <taxon>ecological metagenomes</taxon>
    </lineage>
</organism>
<reference evidence="2" key="1">
    <citation type="submission" date="2018-05" db="EMBL/GenBank/DDBJ databases">
        <authorList>
            <person name="Lanie J.A."/>
            <person name="Ng W.-L."/>
            <person name="Kazmierczak K.M."/>
            <person name="Andrzejewski T.M."/>
            <person name="Davidsen T.M."/>
            <person name="Wayne K.J."/>
            <person name="Tettelin H."/>
            <person name="Glass J.I."/>
            <person name="Rusch D."/>
            <person name="Podicherti R."/>
            <person name="Tsui H.-C.T."/>
            <person name="Winkler M.E."/>
        </authorList>
    </citation>
    <scope>NUCLEOTIDE SEQUENCE</scope>
</reference>
<protein>
    <recommendedName>
        <fullName evidence="1">Methyltransferase type 11 domain-containing protein</fullName>
    </recommendedName>
</protein>
<sequence length="216" mass="25327">MNFEYRNLNIEQTFTKIYVEGKWGSSKKCPFYSGVGSHNKEITYPYIKGLTEFLKLLNKPSLVDAGCGDFNIGKNFINLTSKYYAYDVVENLINYNSQKFKFEQLIFEKKDITKDKLPNADVIIVRLVLQHLSNQDILNFLKNIENKFNYLILTEHYMKENFTPNKNKVRGSKIRLNSGIVLHKYPFNMKFIEKKNVLTINIKPHKGSVNTIIYKF</sequence>